<comment type="caution">
    <text evidence="4">The sequence shown here is derived from an EMBL/GenBank/DDBJ whole genome shotgun (WGS) entry which is preliminary data.</text>
</comment>
<dbReference type="InterPro" id="IPR012337">
    <property type="entry name" value="RNaseH-like_sf"/>
</dbReference>
<dbReference type="Pfam" id="PF25431">
    <property type="entry name" value="zf-C17orf113"/>
    <property type="match status" value="1"/>
</dbReference>
<dbReference type="EMBL" id="CALNXI010001246">
    <property type="protein sequence ID" value="CAH3161710.1"/>
    <property type="molecule type" value="Genomic_DNA"/>
</dbReference>
<evidence type="ECO:0000313" key="4">
    <source>
        <dbReference type="EMBL" id="CAH3161710.1"/>
    </source>
</evidence>
<dbReference type="InterPro" id="IPR008906">
    <property type="entry name" value="HATC_C_dom"/>
</dbReference>
<sequence>MASRKRKLNDTDDINTNVFRRFFQNSGRNQSSSTDDTLSERQENQPEITQQTFPEEVMIPETSGATQLDAPPSKEDTPKLDFSSNTKKKISLKAGNEEEEAKFLRSSFGQDAVLHSFHKCKSTKCSGLSSSEQDRLAKRSDERFNHHWINDKITFCSKTGFNWLIYEEGRGMFCYLCRKHNVANTKNKSKKFNVEAAVRFKKKAVEDHANSQQHKDAIAAELLSRVSTFHEEIERKEKTKDDVYHNTFTAMYWLAKEEIANKKFTSLLELLEQLGLKDMRFFQHRSAGSLREMFLLLGKNVRDTVVNTVADVTRFGLLSDEVNDVSNKEQLVTFIKFVNPATGKPNTKFLAASDLLETSTSANAETITNAILKQLEESNINVNKLASFSSDGASVMTGKTNGVAAKLRSEVKPLINIHCICHRLALACADACDSVTYLTQVEKILYQLWSFFDHSAKRSAAYAKAALDVKSLSLSREGNKKIKTRIQKACRTRWLSTDRAIEGIYEDFEAVTTVLKYFKEDGDATATGLLKQIGNIKFVGMVYLLREVLPVLSHVSRIFQEGEISFAAIAPALEYSFDKLSDIASELKHISRLKEDLGENGRLQRCTFLELTAHSESLITSLSKQYIQALKDNLSNRFDGNLPVLTAFKVFDPMSVPEKSAVGFKTYGAAEVGILADHFYQGMQDKDVKKEELICEWNKFKYNLLSLQKEVPEEIARPKAGKNPVRKTTTEWTLEHMMLMSATYRHLCPCLLELAEVCLSLPVSNAWPERGASAIKRLKTRLRSSLKNDMLDALLQVSINGPEVNDCQPLIAAAVKEWLAKPRRKIAKVLTANDVQQPVQRQDASVQVDTQTEDIERVWRVAEALDQEVNFLEQELEYAAALLKLPSEKEDNFDHEWDNSDSELSE</sequence>
<feature type="compositionally biased region" description="Polar residues" evidence="1">
    <location>
        <begin position="14"/>
        <end position="36"/>
    </location>
</feature>
<evidence type="ECO:0008006" key="6">
    <source>
        <dbReference type="Google" id="ProtNLM"/>
    </source>
</evidence>
<keyword evidence="5" id="KW-1185">Reference proteome</keyword>
<protein>
    <recommendedName>
        <fullName evidence="6">Zinc finger protein 862</fullName>
    </recommendedName>
</protein>
<feature type="domain" description="HAT C-terminal dimerisation" evidence="2">
    <location>
        <begin position="744"/>
        <end position="795"/>
    </location>
</feature>
<evidence type="ECO:0000313" key="5">
    <source>
        <dbReference type="Proteomes" id="UP001159427"/>
    </source>
</evidence>
<dbReference type="SUPFAM" id="SSF53098">
    <property type="entry name" value="Ribonuclease H-like"/>
    <property type="match status" value="1"/>
</dbReference>
<feature type="region of interest" description="Disordered" evidence="1">
    <location>
        <begin position="1"/>
        <end position="56"/>
    </location>
</feature>
<name>A0ABN8QFF3_9CNID</name>
<evidence type="ECO:0000259" key="2">
    <source>
        <dbReference type="Pfam" id="PF05699"/>
    </source>
</evidence>
<evidence type="ECO:0000256" key="1">
    <source>
        <dbReference type="SAM" id="MobiDB-lite"/>
    </source>
</evidence>
<dbReference type="PANTHER" id="PTHR46880">
    <property type="entry name" value="RAS-ASSOCIATING DOMAIN-CONTAINING PROTEIN"/>
    <property type="match status" value="1"/>
</dbReference>
<gene>
    <name evidence="4" type="ORF">PEVE_00004045</name>
</gene>
<dbReference type="Proteomes" id="UP001159427">
    <property type="component" value="Unassembled WGS sequence"/>
</dbReference>
<proteinExistence type="predicted"/>
<evidence type="ECO:0000259" key="3">
    <source>
        <dbReference type="Pfam" id="PF25431"/>
    </source>
</evidence>
<organism evidence="4 5">
    <name type="scientific">Porites evermanni</name>
    <dbReference type="NCBI Taxonomy" id="104178"/>
    <lineage>
        <taxon>Eukaryota</taxon>
        <taxon>Metazoa</taxon>
        <taxon>Cnidaria</taxon>
        <taxon>Anthozoa</taxon>
        <taxon>Hexacorallia</taxon>
        <taxon>Scleractinia</taxon>
        <taxon>Fungiina</taxon>
        <taxon>Poritidae</taxon>
        <taxon>Porites</taxon>
    </lineage>
</organism>
<dbReference type="Pfam" id="PF05699">
    <property type="entry name" value="Dimer_Tnp_hAT"/>
    <property type="match status" value="1"/>
</dbReference>
<dbReference type="InterPro" id="IPR057456">
    <property type="entry name" value="Znf_C17orf113"/>
</dbReference>
<feature type="domain" description="C17orf113 probable zinc finger" evidence="3">
    <location>
        <begin position="161"/>
        <end position="222"/>
    </location>
</feature>
<accession>A0ABN8QFF3</accession>
<reference evidence="4 5" key="1">
    <citation type="submission" date="2022-05" db="EMBL/GenBank/DDBJ databases">
        <authorList>
            <consortium name="Genoscope - CEA"/>
            <person name="William W."/>
        </authorList>
    </citation>
    <scope>NUCLEOTIDE SEQUENCE [LARGE SCALE GENOMIC DNA]</scope>
</reference>
<feature type="region of interest" description="Disordered" evidence="1">
    <location>
        <begin position="64"/>
        <end position="83"/>
    </location>
</feature>
<dbReference type="PANTHER" id="PTHR46880:SF5">
    <property type="entry name" value="DUF4371 DOMAIN-CONTAINING PROTEIN"/>
    <property type="match status" value="1"/>
</dbReference>